<keyword evidence="11" id="KW-1185">Reference proteome</keyword>
<dbReference type="EMBL" id="CATQJA010002709">
    <property type="protein sequence ID" value="CAJ0586680.1"/>
    <property type="molecule type" value="Genomic_DNA"/>
</dbReference>
<dbReference type="PANTHER" id="PTHR10642">
    <property type="entry name" value="RIBONUCLEASE H1"/>
    <property type="match status" value="1"/>
</dbReference>
<dbReference type="Proteomes" id="UP001177023">
    <property type="component" value="Unassembled WGS sequence"/>
</dbReference>
<dbReference type="FunFam" id="3.30.420.10:FF:000115">
    <property type="entry name" value="Ribonuclease H"/>
    <property type="match status" value="1"/>
</dbReference>
<dbReference type="GO" id="GO:0004523">
    <property type="term" value="F:RNA-DNA hybrid ribonuclease activity"/>
    <property type="evidence" value="ECO:0007669"/>
    <property type="project" value="UniProtKB-EC"/>
</dbReference>
<feature type="region of interest" description="Disordered" evidence="8">
    <location>
        <begin position="1"/>
        <end position="56"/>
    </location>
</feature>
<evidence type="ECO:0000256" key="8">
    <source>
        <dbReference type="SAM" id="MobiDB-lite"/>
    </source>
</evidence>
<name>A0AA36DFF1_9BILA</name>
<feature type="non-terminal residue" evidence="10">
    <location>
        <position position="219"/>
    </location>
</feature>
<gene>
    <name evidence="10" type="ORF">MSPICULIGERA_LOCUS24671</name>
</gene>
<dbReference type="CDD" id="cd09280">
    <property type="entry name" value="RNase_HI_eukaryote_like"/>
    <property type="match status" value="1"/>
</dbReference>
<dbReference type="PROSITE" id="PS50879">
    <property type="entry name" value="RNASE_H_1"/>
    <property type="match status" value="1"/>
</dbReference>
<organism evidence="10 11">
    <name type="scientific">Mesorhabditis spiculigera</name>
    <dbReference type="NCBI Taxonomy" id="96644"/>
    <lineage>
        <taxon>Eukaryota</taxon>
        <taxon>Metazoa</taxon>
        <taxon>Ecdysozoa</taxon>
        <taxon>Nematoda</taxon>
        <taxon>Chromadorea</taxon>
        <taxon>Rhabditida</taxon>
        <taxon>Rhabditina</taxon>
        <taxon>Rhabditomorpha</taxon>
        <taxon>Rhabditoidea</taxon>
        <taxon>Rhabditidae</taxon>
        <taxon>Mesorhabditinae</taxon>
        <taxon>Mesorhabditis</taxon>
    </lineage>
</organism>
<evidence type="ECO:0000256" key="5">
    <source>
        <dbReference type="ARBA" id="ARBA00022723"/>
    </source>
</evidence>
<evidence type="ECO:0000256" key="1">
    <source>
        <dbReference type="ARBA" id="ARBA00000077"/>
    </source>
</evidence>
<dbReference type="GO" id="GO:0003676">
    <property type="term" value="F:nucleic acid binding"/>
    <property type="evidence" value="ECO:0007669"/>
    <property type="project" value="InterPro"/>
</dbReference>
<dbReference type="Pfam" id="PF00075">
    <property type="entry name" value="RNase_H"/>
    <property type="match status" value="1"/>
</dbReference>
<proteinExistence type="inferred from homology"/>
<dbReference type="SUPFAM" id="SSF53098">
    <property type="entry name" value="Ribonuclease H-like"/>
    <property type="match status" value="1"/>
</dbReference>
<dbReference type="InterPro" id="IPR017067">
    <property type="entry name" value="RNase_H1_euk"/>
</dbReference>
<keyword evidence="4" id="KW-0540">Nuclease</keyword>
<evidence type="ECO:0000259" key="9">
    <source>
        <dbReference type="PROSITE" id="PS50879"/>
    </source>
</evidence>
<accession>A0AA36DFF1</accession>
<comment type="similarity">
    <text evidence="2">Belongs to the RNase H family.</text>
</comment>
<dbReference type="EC" id="3.1.26.4" evidence="3"/>
<dbReference type="InterPro" id="IPR050092">
    <property type="entry name" value="RNase_H"/>
</dbReference>
<dbReference type="GO" id="GO:0000287">
    <property type="term" value="F:magnesium ion binding"/>
    <property type="evidence" value="ECO:0007669"/>
    <property type="project" value="InterPro"/>
</dbReference>
<dbReference type="InterPro" id="IPR036397">
    <property type="entry name" value="RNaseH_sf"/>
</dbReference>
<keyword evidence="5" id="KW-0479">Metal-binding</keyword>
<feature type="compositionally biased region" description="Basic and acidic residues" evidence="8">
    <location>
        <begin position="18"/>
        <end position="27"/>
    </location>
</feature>
<dbReference type="PANTHER" id="PTHR10642:SF26">
    <property type="entry name" value="RIBONUCLEASE H1"/>
    <property type="match status" value="1"/>
</dbReference>
<keyword evidence="6" id="KW-0255">Endonuclease</keyword>
<evidence type="ECO:0000256" key="7">
    <source>
        <dbReference type="ARBA" id="ARBA00022801"/>
    </source>
</evidence>
<reference evidence="10" key="1">
    <citation type="submission" date="2023-06" db="EMBL/GenBank/DDBJ databases">
        <authorList>
            <person name="Delattre M."/>
        </authorList>
    </citation>
    <scope>NUCLEOTIDE SEQUENCE</scope>
    <source>
        <strain evidence="10">AF72</strain>
    </source>
</reference>
<dbReference type="PIRSF" id="PIRSF036852">
    <property type="entry name" value="Ribonuclease_H1_euk"/>
    <property type="match status" value="1"/>
</dbReference>
<feature type="compositionally biased region" description="Low complexity" evidence="8">
    <location>
        <begin position="28"/>
        <end position="49"/>
    </location>
</feature>
<evidence type="ECO:0000256" key="4">
    <source>
        <dbReference type="ARBA" id="ARBA00022722"/>
    </source>
</evidence>
<dbReference type="GO" id="GO:0043137">
    <property type="term" value="P:DNA replication, removal of RNA primer"/>
    <property type="evidence" value="ECO:0007669"/>
    <property type="project" value="TreeGrafter"/>
</dbReference>
<dbReference type="InterPro" id="IPR012337">
    <property type="entry name" value="RNaseH-like_sf"/>
</dbReference>
<comment type="caution">
    <text evidence="10">The sequence shown here is derived from an EMBL/GenBank/DDBJ whole genome shotgun (WGS) entry which is preliminary data.</text>
</comment>
<keyword evidence="7" id="KW-0378">Hydrolase</keyword>
<dbReference type="InterPro" id="IPR002156">
    <property type="entry name" value="RNaseH_domain"/>
</dbReference>
<evidence type="ECO:0000313" key="11">
    <source>
        <dbReference type="Proteomes" id="UP001177023"/>
    </source>
</evidence>
<protein>
    <recommendedName>
        <fullName evidence="3">ribonuclease H</fullName>
        <ecNumber evidence="3">3.1.26.4</ecNumber>
    </recommendedName>
</protein>
<evidence type="ECO:0000256" key="3">
    <source>
        <dbReference type="ARBA" id="ARBA00012180"/>
    </source>
</evidence>
<evidence type="ECO:0000256" key="6">
    <source>
        <dbReference type="ARBA" id="ARBA00022759"/>
    </source>
</evidence>
<sequence length="219" mass="24463">MSRWYRNDPGDNWGRSGYAERCDRDDYQQNYQRGGSQQSSSGYSERSGYAQDNSYRQNRSGYTDVYTDGACASNGQSGARAGWGVYWGDNHPDNSNGPVHGAQTNNRAELRAAIEAVDQAQDRGIERLRINTDSDLMIKSQNEWKGKWKENGWMTSAGTPVKNQDLHKELDRKMQGMDVKFEYVPGHSGIHGNEQADRLATDAAARSSYSGGYGGYGEY</sequence>
<feature type="domain" description="RNase H type-1" evidence="9">
    <location>
        <begin position="59"/>
        <end position="205"/>
    </location>
</feature>
<evidence type="ECO:0000256" key="2">
    <source>
        <dbReference type="ARBA" id="ARBA00005300"/>
    </source>
</evidence>
<evidence type="ECO:0000313" key="10">
    <source>
        <dbReference type="EMBL" id="CAJ0586680.1"/>
    </source>
</evidence>
<comment type="catalytic activity">
    <reaction evidence="1">
        <text>Endonucleolytic cleavage to 5'-phosphomonoester.</text>
        <dbReference type="EC" id="3.1.26.4"/>
    </reaction>
</comment>
<dbReference type="AlphaFoldDB" id="A0AA36DFF1"/>
<dbReference type="Gene3D" id="3.30.420.10">
    <property type="entry name" value="Ribonuclease H-like superfamily/Ribonuclease H"/>
    <property type="match status" value="1"/>
</dbReference>